<dbReference type="RefSeq" id="WP_238127799.1">
    <property type="nucleotide sequence ID" value="NZ_JAKNHJ010000005.1"/>
</dbReference>
<dbReference type="Pfam" id="PF03793">
    <property type="entry name" value="PASTA"/>
    <property type="match status" value="1"/>
</dbReference>
<dbReference type="SMART" id="SM00740">
    <property type="entry name" value="PASTA"/>
    <property type="match status" value="1"/>
</dbReference>
<dbReference type="Gene3D" id="3.30.10.20">
    <property type="match status" value="1"/>
</dbReference>
<keyword evidence="1" id="KW-1133">Transmembrane helix</keyword>
<proteinExistence type="predicted"/>
<dbReference type="InterPro" id="IPR005543">
    <property type="entry name" value="PASTA_dom"/>
</dbReference>
<evidence type="ECO:0000313" key="4">
    <source>
        <dbReference type="Proteomes" id="UP001200537"/>
    </source>
</evidence>
<reference evidence="3" key="1">
    <citation type="submission" date="2022-01" db="EMBL/GenBank/DDBJ databases">
        <title>Collection of gut derived symbiotic bacterial strains cultured from healthy donors.</title>
        <authorList>
            <person name="Lin H."/>
            <person name="Kohout C."/>
            <person name="Waligurski E."/>
            <person name="Pamer E.G."/>
        </authorList>
    </citation>
    <scope>NUCLEOTIDE SEQUENCE</scope>
    <source>
        <strain evidence="3">DFI.7.46</strain>
    </source>
</reference>
<name>A0AAJ1BB21_9ACTO</name>
<feature type="domain" description="PASTA" evidence="2">
    <location>
        <begin position="44"/>
        <end position="113"/>
    </location>
</feature>
<feature type="transmembrane region" description="Helical" evidence="1">
    <location>
        <begin position="22"/>
        <end position="44"/>
    </location>
</feature>
<protein>
    <submittedName>
        <fullName evidence="3">PASTA domain-containing protein</fullName>
    </submittedName>
</protein>
<organism evidence="3 4">
    <name type="scientific">Varibaculum cambriense</name>
    <dbReference type="NCBI Taxonomy" id="184870"/>
    <lineage>
        <taxon>Bacteria</taxon>
        <taxon>Bacillati</taxon>
        <taxon>Actinomycetota</taxon>
        <taxon>Actinomycetes</taxon>
        <taxon>Actinomycetales</taxon>
        <taxon>Actinomycetaceae</taxon>
        <taxon>Varibaculum</taxon>
    </lineage>
</organism>
<sequence length="249" mass="27177">MSTPAPQLPPRTKPKKPFYKKWWGILLIIIVILTLIGVAAMLLAPSKKVPDVVGKTYGEAQKILDDAGFSSVTPQPKDGEIILAVSSAEVVAQDPQPGATVKVTTQIKLTISRANIEKKEKAAEAEKEAKADPLNSNKAKADIAAINIEQGQQGCHELLERKQGDAGRLEIDWATMKKTPWVQLENKDPEQGDYGLILEAKGKAIVQGIKEPTLAIVKCSVYEMDGETYVDGTNTNFTTTDKPTWDAWK</sequence>
<evidence type="ECO:0000259" key="2">
    <source>
        <dbReference type="PROSITE" id="PS51178"/>
    </source>
</evidence>
<dbReference type="AlphaFoldDB" id="A0AAJ1BB21"/>
<dbReference type="EMBL" id="JAKNHJ010000005">
    <property type="protein sequence ID" value="MCG4617569.1"/>
    <property type="molecule type" value="Genomic_DNA"/>
</dbReference>
<dbReference type="CDD" id="cd06577">
    <property type="entry name" value="PASTA_pknB"/>
    <property type="match status" value="1"/>
</dbReference>
<dbReference type="PROSITE" id="PS51178">
    <property type="entry name" value="PASTA"/>
    <property type="match status" value="1"/>
</dbReference>
<evidence type="ECO:0000256" key="1">
    <source>
        <dbReference type="SAM" id="Phobius"/>
    </source>
</evidence>
<comment type="caution">
    <text evidence="3">The sequence shown here is derived from an EMBL/GenBank/DDBJ whole genome shotgun (WGS) entry which is preliminary data.</text>
</comment>
<dbReference type="Proteomes" id="UP001200537">
    <property type="component" value="Unassembled WGS sequence"/>
</dbReference>
<keyword evidence="1" id="KW-0812">Transmembrane</keyword>
<gene>
    <name evidence="3" type="ORF">L0M99_03520</name>
</gene>
<accession>A0AAJ1BB21</accession>
<keyword evidence="1" id="KW-0472">Membrane</keyword>
<evidence type="ECO:0000313" key="3">
    <source>
        <dbReference type="EMBL" id="MCG4617569.1"/>
    </source>
</evidence>